<feature type="region of interest" description="Disordered" evidence="5">
    <location>
        <begin position="241"/>
        <end position="269"/>
    </location>
</feature>
<feature type="transmembrane region" description="Helical" evidence="6">
    <location>
        <begin position="364"/>
        <end position="390"/>
    </location>
</feature>
<dbReference type="PROSITE" id="PS50801">
    <property type="entry name" value="STAS"/>
    <property type="match status" value="1"/>
</dbReference>
<keyword evidence="3 6" id="KW-1133">Transmembrane helix</keyword>
<evidence type="ECO:0000313" key="9">
    <source>
        <dbReference type="EMBL" id="KAJ9667577.1"/>
    </source>
</evidence>
<feature type="transmembrane region" description="Helical" evidence="6">
    <location>
        <begin position="613"/>
        <end position="644"/>
    </location>
</feature>
<dbReference type="Pfam" id="PF00916">
    <property type="entry name" value="Sulfate_transp"/>
    <property type="match status" value="1"/>
</dbReference>
<dbReference type="SMART" id="SM00100">
    <property type="entry name" value="cNMP"/>
    <property type="match status" value="1"/>
</dbReference>
<evidence type="ECO:0000313" key="10">
    <source>
        <dbReference type="Proteomes" id="UP001172684"/>
    </source>
</evidence>
<dbReference type="InterPro" id="IPR000595">
    <property type="entry name" value="cNMP-bd_dom"/>
</dbReference>
<accession>A0ABQ9NYW7</accession>
<evidence type="ECO:0000256" key="2">
    <source>
        <dbReference type="ARBA" id="ARBA00022692"/>
    </source>
</evidence>
<evidence type="ECO:0000256" key="3">
    <source>
        <dbReference type="ARBA" id="ARBA00022989"/>
    </source>
</evidence>
<evidence type="ECO:0000259" key="8">
    <source>
        <dbReference type="PROSITE" id="PS50801"/>
    </source>
</evidence>
<reference evidence="9" key="1">
    <citation type="submission" date="2022-10" db="EMBL/GenBank/DDBJ databases">
        <title>Culturing micro-colonial fungi from biological soil crusts in the Mojave desert and describing Neophaeococcomyces mojavensis, and introducing the new genera and species Taxawa tesnikishii.</title>
        <authorList>
            <person name="Kurbessoian T."/>
            <person name="Stajich J.E."/>
        </authorList>
    </citation>
    <scope>NUCLEOTIDE SEQUENCE</scope>
    <source>
        <strain evidence="9">TK_1</strain>
    </source>
</reference>
<name>A0ABQ9NYW7_9PEZI</name>
<feature type="transmembrane region" description="Helical" evidence="6">
    <location>
        <begin position="664"/>
        <end position="696"/>
    </location>
</feature>
<evidence type="ECO:0008006" key="11">
    <source>
        <dbReference type="Google" id="ProtNLM"/>
    </source>
</evidence>
<dbReference type="Pfam" id="PF00027">
    <property type="entry name" value="cNMP_binding"/>
    <property type="match status" value="1"/>
</dbReference>
<feature type="transmembrane region" description="Helical" evidence="6">
    <location>
        <begin position="315"/>
        <end position="335"/>
    </location>
</feature>
<feature type="region of interest" description="Disordered" evidence="5">
    <location>
        <begin position="135"/>
        <end position="174"/>
    </location>
</feature>
<organism evidence="9 10">
    <name type="scientific">Coniosporium apollinis</name>
    <dbReference type="NCBI Taxonomy" id="61459"/>
    <lineage>
        <taxon>Eukaryota</taxon>
        <taxon>Fungi</taxon>
        <taxon>Dikarya</taxon>
        <taxon>Ascomycota</taxon>
        <taxon>Pezizomycotina</taxon>
        <taxon>Dothideomycetes</taxon>
        <taxon>Dothideomycetes incertae sedis</taxon>
        <taxon>Coniosporium</taxon>
    </lineage>
</organism>
<dbReference type="Gene3D" id="2.60.120.10">
    <property type="entry name" value="Jelly Rolls"/>
    <property type="match status" value="1"/>
</dbReference>
<feature type="transmembrane region" description="Helical" evidence="6">
    <location>
        <begin position="474"/>
        <end position="493"/>
    </location>
</feature>
<comment type="subcellular location">
    <subcellularLocation>
        <location evidence="1">Membrane</location>
        <topology evidence="1">Multi-pass membrane protein</topology>
    </subcellularLocation>
</comment>
<dbReference type="CDD" id="cd00038">
    <property type="entry name" value="CAP_ED"/>
    <property type="match status" value="1"/>
</dbReference>
<dbReference type="InterPro" id="IPR052706">
    <property type="entry name" value="Membrane-Transporter-like"/>
</dbReference>
<dbReference type="InterPro" id="IPR018490">
    <property type="entry name" value="cNMP-bd_dom_sf"/>
</dbReference>
<dbReference type="PANTHER" id="PTHR43310">
    <property type="entry name" value="SULFATE TRANSPORTER YBAR-RELATED"/>
    <property type="match status" value="1"/>
</dbReference>
<protein>
    <recommendedName>
        <fullName evidence="11">STAS domain-containing protein</fullName>
    </recommendedName>
</protein>
<dbReference type="InterPro" id="IPR002645">
    <property type="entry name" value="STAS_dom"/>
</dbReference>
<gene>
    <name evidence="9" type="ORF">H2201_002446</name>
</gene>
<dbReference type="PANTHER" id="PTHR43310:SF4">
    <property type="entry name" value="AFR304WP"/>
    <property type="match status" value="1"/>
</dbReference>
<dbReference type="SUPFAM" id="SSF51206">
    <property type="entry name" value="cAMP-binding domain-like"/>
    <property type="match status" value="1"/>
</dbReference>
<evidence type="ECO:0000256" key="6">
    <source>
        <dbReference type="SAM" id="Phobius"/>
    </source>
</evidence>
<dbReference type="Proteomes" id="UP001172684">
    <property type="component" value="Unassembled WGS sequence"/>
</dbReference>
<dbReference type="InterPro" id="IPR011547">
    <property type="entry name" value="SLC26A/SulP_dom"/>
</dbReference>
<dbReference type="CDD" id="cd07042">
    <property type="entry name" value="STAS_SulP_like_sulfate_transporter"/>
    <property type="match status" value="1"/>
</dbReference>
<evidence type="ECO:0000256" key="4">
    <source>
        <dbReference type="ARBA" id="ARBA00023136"/>
    </source>
</evidence>
<feature type="transmembrane region" description="Helical" evidence="6">
    <location>
        <begin position="440"/>
        <end position="462"/>
    </location>
</feature>
<evidence type="ECO:0000259" key="7">
    <source>
        <dbReference type="PROSITE" id="PS50042"/>
    </source>
</evidence>
<feature type="transmembrane region" description="Helical" evidence="6">
    <location>
        <begin position="402"/>
        <end position="420"/>
    </location>
</feature>
<evidence type="ECO:0000256" key="1">
    <source>
        <dbReference type="ARBA" id="ARBA00004141"/>
    </source>
</evidence>
<feature type="region of interest" description="Disordered" evidence="5">
    <location>
        <begin position="866"/>
        <end position="893"/>
    </location>
</feature>
<feature type="transmembrane region" description="Helical" evidence="6">
    <location>
        <begin position="734"/>
        <end position="751"/>
    </location>
</feature>
<feature type="compositionally biased region" description="Polar residues" evidence="5">
    <location>
        <begin position="26"/>
        <end position="38"/>
    </location>
</feature>
<proteinExistence type="predicted"/>
<feature type="region of interest" description="Disordered" evidence="5">
    <location>
        <begin position="1"/>
        <end position="72"/>
    </location>
</feature>
<dbReference type="SUPFAM" id="SSF52091">
    <property type="entry name" value="SpoIIaa-like"/>
    <property type="match status" value="1"/>
</dbReference>
<dbReference type="Pfam" id="PF01740">
    <property type="entry name" value="STAS"/>
    <property type="match status" value="1"/>
</dbReference>
<feature type="transmembrane region" description="Helical" evidence="6">
    <location>
        <begin position="530"/>
        <end position="551"/>
    </location>
</feature>
<feature type="domain" description="STAS" evidence="8">
    <location>
        <begin position="734"/>
        <end position="850"/>
    </location>
</feature>
<dbReference type="InterPro" id="IPR014710">
    <property type="entry name" value="RmlC-like_jellyroll"/>
</dbReference>
<dbReference type="PROSITE" id="PS50042">
    <property type="entry name" value="CNMP_BINDING_3"/>
    <property type="match status" value="1"/>
</dbReference>
<evidence type="ECO:0000256" key="5">
    <source>
        <dbReference type="SAM" id="MobiDB-lite"/>
    </source>
</evidence>
<keyword evidence="4 6" id="KW-0472">Membrane</keyword>
<keyword evidence="2 6" id="KW-0812">Transmembrane</keyword>
<dbReference type="Gene3D" id="3.30.750.24">
    <property type="entry name" value="STAS domain"/>
    <property type="match status" value="1"/>
</dbReference>
<feature type="compositionally biased region" description="Low complexity" evidence="5">
    <location>
        <begin position="14"/>
        <end position="25"/>
    </location>
</feature>
<sequence length="1076" mass="119413">MSGSPPDRSEPIASSSSSQQNRQQQLPFTNDAVDQSDFSELEAGTSRANDAPSSTQPRSSTLGTNLSSSYSKTPARSFFHHASHGSLDRAHYASDGVRDRTQQLASMALEDSNSFRSGAPIPRRYAASDSDVTLASHIDSSPRDRSTNEPRQSSESYLRDDVIEEVSEPVSPEEENLIPAARDMPRGSLISHLIRTSPPKGSEDNIIRTEPEYNHARGRRDVPEVVVGDGALEADETAALLPKTHPADQDKKRQYGSTGEVDEYSGHGQSKWAGSQRALLRAKSRAATTLLAVTSRKSWDKRVIKRAALGQVKTLPAVFLGLLLNILDALSYGGVGSEMIEVVPFFHKMTYLIMGQMGDADPKAIMATVILSYAMSSVLTGIIFFVLGFFKLGRLVSFFPHSILLGAIGGVGFFLFVTGIEVSARLPGNLEYNMATLRELFRSNTVTLWVLPLVLAIILFALQRFFKNPFVMPAYFVFITAVFYFFVAVIPSLNLELLRAKGWVFEKPPSGVPFYRFYSYYNFGLTDWNAIVRCIPTMFALSFFGIIHVPINVPALGLQAEEDNVDINRELIAHGFSNTLSGFAGSIQNYLVYANSALFINNGGNSRWAGIQLAIATFAVWLAGPGMIGYIPVLVVGTLIYYLGIDLLQEALWTTFGTLQWLEYFTIVAVVLIMGIYDFVVGVVTGIVLACLVYVIQTSRAPAIRATYDGRVAESTVRRHLVQRRYLHEAGRQIYVVKLAGYLFFGSIVSVETKVRALIDDEEFKKSPIRYFVIDLSHVDGLDFSAAGAFKTMQRLLRRRKIEMLLSGVTLSDDVGKSLTRAGILDEEAADQKNPPPKVFENLNKALEYCENALLTAFIQRTKSLTQPEQSKSMAVPRPSAPSHPSEGSFNSPRRHLLHEATNTALTDHKNTTVDEHNIISPSKWKHFAQPVLLMLQTFQDLTDKNEDFWHRAAPFFQKKEFPAGTVLYSRGDEPDGFYLLEKGVLRAEYQLEQGTYYESIMPGTTCGELPFFSETDRTGTVAAETDCVAWLLTREKWKELEQKQPDVASELLRISLKLTSERMSAITSYVLVTAS</sequence>
<comment type="caution">
    <text evidence="9">The sequence shown here is derived from an EMBL/GenBank/DDBJ whole genome shotgun (WGS) entry which is preliminary data.</text>
</comment>
<dbReference type="InterPro" id="IPR036513">
    <property type="entry name" value="STAS_dom_sf"/>
</dbReference>
<dbReference type="EMBL" id="JAPDRL010000012">
    <property type="protein sequence ID" value="KAJ9667577.1"/>
    <property type="molecule type" value="Genomic_DNA"/>
</dbReference>
<feature type="compositionally biased region" description="Polar residues" evidence="5">
    <location>
        <begin position="46"/>
        <end position="72"/>
    </location>
</feature>
<feature type="compositionally biased region" description="Acidic residues" evidence="5">
    <location>
        <begin position="162"/>
        <end position="174"/>
    </location>
</feature>
<feature type="domain" description="Cyclic nucleotide-binding" evidence="7">
    <location>
        <begin position="960"/>
        <end position="1041"/>
    </location>
</feature>
<keyword evidence="10" id="KW-1185">Reference proteome</keyword>